<dbReference type="PANTHER" id="PTHR32463">
    <property type="entry name" value="L-FUCOSE KINASE"/>
    <property type="match status" value="1"/>
</dbReference>
<dbReference type="InterPro" id="IPR013750">
    <property type="entry name" value="GHMP_kinase_C_dom"/>
</dbReference>
<comment type="caution">
    <text evidence="9">The sequence shown here is derived from an EMBL/GenBank/DDBJ whole genome shotgun (WGS) entry which is preliminary data.</text>
</comment>
<dbReference type="AlphaFoldDB" id="A0A0J6CEV6"/>
<dbReference type="InterPro" id="IPR036554">
    <property type="entry name" value="GHMP_kinase_C_sf"/>
</dbReference>
<comment type="similarity">
    <text evidence="5">Belongs to the GHMP kinase family.</text>
</comment>
<evidence type="ECO:0000256" key="2">
    <source>
        <dbReference type="ARBA" id="ARBA00022741"/>
    </source>
</evidence>
<keyword evidence="4" id="KW-0067">ATP-binding</keyword>
<dbReference type="InterPro" id="IPR052203">
    <property type="entry name" value="GHMP_Kinase-Related"/>
</dbReference>
<dbReference type="Pfam" id="PF08544">
    <property type="entry name" value="GHMP_kinases_C"/>
    <property type="match status" value="1"/>
</dbReference>
<gene>
    <name evidence="9" type="primary">fkp</name>
    <name evidence="9" type="ORF">ACM15_21080</name>
</gene>
<evidence type="ECO:0000256" key="5">
    <source>
        <dbReference type="ARBA" id="ARBA00038121"/>
    </source>
</evidence>
<keyword evidence="1" id="KW-0808">Transferase</keyword>
<evidence type="ECO:0000259" key="6">
    <source>
        <dbReference type="Pfam" id="PF00288"/>
    </source>
</evidence>
<dbReference type="GO" id="GO:0050201">
    <property type="term" value="F:fucokinase activity"/>
    <property type="evidence" value="ECO:0007669"/>
    <property type="project" value="TreeGrafter"/>
</dbReference>
<keyword evidence="2" id="KW-0547">Nucleotide-binding</keyword>
<dbReference type="EMBL" id="LFJV01000086">
    <property type="protein sequence ID" value="KMM31733.1"/>
    <property type="molecule type" value="Genomic_DNA"/>
</dbReference>
<evidence type="ECO:0000259" key="8">
    <source>
        <dbReference type="Pfam" id="PF08544"/>
    </source>
</evidence>
<dbReference type="PRINTS" id="PR00960">
    <property type="entry name" value="LMBPPROTEIN"/>
</dbReference>
<accession>A0A0J6CEV6</accession>
<dbReference type="Gene3D" id="3.30.230.120">
    <property type="match status" value="1"/>
</dbReference>
<name>A0A0J6CEV6_9BACT</name>
<proteinExistence type="inferred from homology"/>
<dbReference type="RefSeq" id="WP_048317232.1">
    <property type="nucleotide sequence ID" value="NZ_LFJV01000086.1"/>
</dbReference>
<dbReference type="Proteomes" id="UP000036166">
    <property type="component" value="Unassembled WGS sequence"/>
</dbReference>
<dbReference type="InterPro" id="IPR001174">
    <property type="entry name" value="HddA/FKP"/>
</dbReference>
<feature type="domain" description="GHMP kinase C-terminal" evidence="8">
    <location>
        <begin position="842"/>
        <end position="922"/>
    </location>
</feature>
<evidence type="ECO:0000256" key="3">
    <source>
        <dbReference type="ARBA" id="ARBA00022777"/>
    </source>
</evidence>
<evidence type="ECO:0000259" key="7">
    <source>
        <dbReference type="Pfam" id="PF07959"/>
    </source>
</evidence>
<dbReference type="InterPro" id="IPR012887">
    <property type="entry name" value="GDP_fucose_pyrophosphorylase"/>
</dbReference>
<dbReference type="PATRIC" id="fig|328812.4.peg.5466"/>
<dbReference type="Pfam" id="PF00288">
    <property type="entry name" value="GHMP_kinases_N"/>
    <property type="match status" value="1"/>
</dbReference>
<dbReference type="NCBIfam" id="NF009948">
    <property type="entry name" value="PRK13412.1"/>
    <property type="match status" value="1"/>
</dbReference>
<dbReference type="GO" id="GO:0042352">
    <property type="term" value="P:GDP-L-fucose salvage"/>
    <property type="evidence" value="ECO:0007669"/>
    <property type="project" value="TreeGrafter"/>
</dbReference>
<organism evidence="9 10">
    <name type="scientific">Parabacteroides goldsteinii</name>
    <dbReference type="NCBI Taxonomy" id="328812"/>
    <lineage>
        <taxon>Bacteria</taxon>
        <taxon>Pseudomonadati</taxon>
        <taxon>Bacteroidota</taxon>
        <taxon>Bacteroidia</taxon>
        <taxon>Bacteroidales</taxon>
        <taxon>Tannerellaceae</taxon>
        <taxon>Parabacteroides</taxon>
    </lineage>
</organism>
<feature type="domain" description="GHMP kinase N-terminal" evidence="6">
    <location>
        <begin position="692"/>
        <end position="762"/>
    </location>
</feature>
<evidence type="ECO:0000256" key="4">
    <source>
        <dbReference type="ARBA" id="ARBA00022840"/>
    </source>
</evidence>
<reference evidence="9 10" key="1">
    <citation type="submission" date="2015-06" db="EMBL/GenBank/DDBJ databases">
        <title>Draft Genome Sequence of Parabacteroides goldsteinii with Putative Novel Metallo-Beta-Lactamases Isolated from a Blood Culture from a Human Patient.</title>
        <authorList>
            <person name="Krogh T.J."/>
            <person name="Agergaard C.N."/>
            <person name="Moller-Jensen J."/>
            <person name="Justesen U.S."/>
        </authorList>
    </citation>
    <scope>NUCLEOTIDE SEQUENCE [LARGE SCALE GENOMIC DNA]</scope>
    <source>
        <strain evidence="9 10">910340</strain>
    </source>
</reference>
<feature type="domain" description="GDP-fucose pyrophosphorylase" evidence="7">
    <location>
        <begin position="64"/>
        <end position="426"/>
    </location>
</feature>
<evidence type="ECO:0000313" key="10">
    <source>
        <dbReference type="Proteomes" id="UP000036166"/>
    </source>
</evidence>
<keyword evidence="3 9" id="KW-0418">Kinase</keyword>
<dbReference type="Pfam" id="PF07959">
    <property type="entry name" value="Fucose_pyrophosphorylase"/>
    <property type="match status" value="1"/>
</dbReference>
<sequence>MKKLLSLPPNLVNSFHKIAKVNVDEWFCTSDPVGARLGSGGGTTWLIEACRQNEAPQIPVKEWLAKEKRILLHAGGQSRRLPGYAPSGKILTPIPVFRWARGQKLSQNLLSLQLPLYEEIMHKAPDSLHTLIASGDVYIRNSEPLQDIPEVDVVCYGLWVDPALATNHGVFVSDRQTPDKLDFMLQKPSLDDLGKLAQTHLFLMDIGVWLLSDRAMELLMKHSYTADGKTMKSYDLYSEFGLALGEHPRIADTELNQLSVAILPLEGGEFYHYGTSRELISSTLAVQNLVRDQRAIMHRKVKPHPAMFVQNAAIDLTLTAENSELWIENSYIGKNWKLDNRHILTGVPANNWELDLPSGVCIDVVPVGEQDWAARPYGFNDPFKGASDNEKTLFMGCPVIQWVKDRGVTFEPFDDLQNAPLFPVCKNVDELGLVIRWMVSEPGLENGRKIWETSRKMSANELSDYANLARLFAQREKFRYANWPMLAANHEKSVFYQLDLADAAREFAGGNLALPEVLSSEVPLMKRIHNRMFRARVLQLEGKPYEEEQQDAFSLLREGLIGSVSREKQSPFLNVYRDQIVWGRSPVRIDLAGGWTDTPPYCMYAGGNVVNVAIELNGQPPLQVYVKPSKEYKIILRSIDLGAMEVVSTWDELHDYKKIGSPFSIPKAALALAGFVPEFSAEHYPSLEDQLRSFGCGLEVTLLAAIPAGSGLGTSSILAATVLGAISDFCGLAWDKSKIGYRTLILEQLLTTGGGWQDQYGGVLHGLKLLQTGEGFNQNPSVRWLPEYLFTDSQYQGCHLLYYTGITRTAKNILAEIVQGMFLNSGTHLHLLSEMKTHALDMFEAIQCGNFETYGKLIAKTWEQKKALDSGTNPPAVEALITLIKEYALGYKLPGAGGGGYLYIVAKDPDAALQIRRQLTATPHNPNARFVEMSLSDKGLQISRS</sequence>
<dbReference type="InterPro" id="IPR006204">
    <property type="entry name" value="GHMP_kinase_N_dom"/>
</dbReference>
<dbReference type="SUPFAM" id="SSF54211">
    <property type="entry name" value="Ribosomal protein S5 domain 2-like"/>
    <property type="match status" value="1"/>
</dbReference>
<dbReference type="InterPro" id="IPR020568">
    <property type="entry name" value="Ribosomal_Su5_D2-typ_SF"/>
</dbReference>
<evidence type="ECO:0000256" key="1">
    <source>
        <dbReference type="ARBA" id="ARBA00022679"/>
    </source>
</evidence>
<dbReference type="GO" id="GO:0005524">
    <property type="term" value="F:ATP binding"/>
    <property type="evidence" value="ECO:0007669"/>
    <property type="project" value="UniProtKB-KW"/>
</dbReference>
<dbReference type="PANTHER" id="PTHR32463:SF0">
    <property type="entry name" value="L-FUCOSE KINASE"/>
    <property type="match status" value="1"/>
</dbReference>
<evidence type="ECO:0000313" key="9">
    <source>
        <dbReference type="EMBL" id="KMM31733.1"/>
    </source>
</evidence>
<protein>
    <submittedName>
        <fullName evidence="9">Fucokinase</fullName>
    </submittedName>
</protein>
<dbReference type="SUPFAM" id="SSF55060">
    <property type="entry name" value="GHMP Kinase, C-terminal domain"/>
    <property type="match status" value="1"/>
</dbReference>